<dbReference type="SMART" id="SM00729">
    <property type="entry name" value="Elp3"/>
    <property type="match status" value="1"/>
</dbReference>
<evidence type="ECO:0000259" key="7">
    <source>
        <dbReference type="PROSITE" id="PS51918"/>
    </source>
</evidence>
<evidence type="ECO:0000256" key="4">
    <source>
        <dbReference type="ARBA" id="ARBA00023014"/>
    </source>
</evidence>
<dbReference type="AlphaFoldDB" id="A0A840GHF9"/>
<dbReference type="GO" id="GO:0046872">
    <property type="term" value="F:metal ion binding"/>
    <property type="evidence" value="ECO:0007669"/>
    <property type="project" value="UniProtKB-KW"/>
</dbReference>
<keyword evidence="8" id="KW-0808">Transferase</keyword>
<protein>
    <submittedName>
        <fullName evidence="8">Biotin synthase</fullName>
        <ecNumber evidence="8">2.8.1.6</ecNumber>
    </submittedName>
</protein>
<feature type="binding site" evidence="5">
    <location>
        <position position="72"/>
    </location>
    <ligand>
        <name>[4Fe-4S] cluster</name>
        <dbReference type="ChEBI" id="CHEBI:49883"/>
        <note>4Fe-4S-S-AdoMet</note>
    </ligand>
</feature>
<keyword evidence="4 5" id="KW-0411">Iron-sulfur</keyword>
<evidence type="ECO:0000256" key="6">
    <source>
        <dbReference type="PIRSR" id="PIRSR004762-2"/>
    </source>
</evidence>
<dbReference type="NCBIfam" id="TIGR03956">
    <property type="entry name" value="rSAM_HydE"/>
    <property type="match status" value="1"/>
</dbReference>
<dbReference type="EMBL" id="JACIGE010000006">
    <property type="protein sequence ID" value="MBB4247619.1"/>
    <property type="molecule type" value="Genomic_DNA"/>
</dbReference>
<feature type="binding site" evidence="6">
    <location>
        <position position="192"/>
    </location>
    <ligand>
        <name>S-adenosyl-L-methionine</name>
        <dbReference type="ChEBI" id="CHEBI:59789"/>
    </ligand>
</feature>
<keyword evidence="2" id="KW-0479">Metal-binding</keyword>
<organism evidence="8 9">
    <name type="scientific">Rhodocyclus tenuis</name>
    <name type="common">Rhodospirillum tenue</name>
    <dbReference type="NCBI Taxonomy" id="1066"/>
    <lineage>
        <taxon>Bacteria</taxon>
        <taxon>Pseudomonadati</taxon>
        <taxon>Pseudomonadota</taxon>
        <taxon>Betaproteobacteria</taxon>
        <taxon>Rhodocyclales</taxon>
        <taxon>Rhodocyclaceae</taxon>
        <taxon>Rhodocyclus</taxon>
    </lineage>
</organism>
<dbReference type="InterPro" id="IPR007197">
    <property type="entry name" value="rSAM"/>
</dbReference>
<evidence type="ECO:0000256" key="5">
    <source>
        <dbReference type="PIRSR" id="PIRSR004762-1"/>
    </source>
</evidence>
<dbReference type="SUPFAM" id="SSF102114">
    <property type="entry name" value="Radical SAM enzymes"/>
    <property type="match status" value="1"/>
</dbReference>
<dbReference type="SFLD" id="SFLDG01060">
    <property type="entry name" value="BATS_domain_containing"/>
    <property type="match status" value="1"/>
</dbReference>
<dbReference type="GO" id="GO:0051539">
    <property type="term" value="F:4 iron, 4 sulfur cluster binding"/>
    <property type="evidence" value="ECO:0007669"/>
    <property type="project" value="UniProtKB-KW"/>
</dbReference>
<gene>
    <name evidence="8" type="ORF">GGD90_001993</name>
</gene>
<accession>A0A840GHF9</accession>
<dbReference type="InterPro" id="IPR058240">
    <property type="entry name" value="rSAM_sf"/>
</dbReference>
<dbReference type="InterPro" id="IPR024021">
    <property type="entry name" value="FeFe-hyd_HydE_rSAM"/>
</dbReference>
<sequence>MSQPSPALAALLAQREFSDADIVALLGLSAAADIECLRRAAFALTTREVGDRVHYRGLVEISNVCVLDCHYCGIRKGNRAVERYTLSREQVIDAALWAARAGYGSCVLQAGERRDEGFISLIEDCVHEIRQRSQSASLPQGLGITLSLGEQSAETFRRWRAAGAHRYLLRIETSNPELFARIHPPTQRIETRWQALADLRDAGFQVGTGVMIGLPGQTLVDLAADILAFADRDIDMIGMGPYLPAPGNAMPAAGALASDELLQLALKMIAVTRLVLRDVNIAATTALQALVADGRERGVTFGANVVMPSLTPREVRKNYQLYEGKPCLDEARDDCRSCLANRISSTGRQVGWNDWGDSPHSRHFARHSDA</sequence>
<dbReference type="InterPro" id="IPR034422">
    <property type="entry name" value="HydE/PylB-like"/>
</dbReference>
<reference evidence="8 9" key="1">
    <citation type="submission" date="2020-08" db="EMBL/GenBank/DDBJ databases">
        <title>Genome sequencing of Purple Non-Sulfur Bacteria from various extreme environments.</title>
        <authorList>
            <person name="Mayer M."/>
        </authorList>
    </citation>
    <scope>NUCLEOTIDE SEQUENCE [LARGE SCALE GENOMIC DNA]</scope>
    <source>
        <strain evidence="8 9">2761</strain>
    </source>
</reference>
<dbReference type="PROSITE" id="PS51918">
    <property type="entry name" value="RADICAL_SAM"/>
    <property type="match status" value="1"/>
</dbReference>
<dbReference type="SFLD" id="SFLDS00029">
    <property type="entry name" value="Radical_SAM"/>
    <property type="match status" value="1"/>
</dbReference>
<dbReference type="SFLD" id="SFLDF00348">
    <property type="entry name" value="FeFe_hydrogenase_maturase_(Hyd"/>
    <property type="match status" value="1"/>
</dbReference>
<dbReference type="PANTHER" id="PTHR43726">
    <property type="entry name" value="3-METHYLORNITHINE SYNTHASE"/>
    <property type="match status" value="1"/>
</dbReference>
<evidence type="ECO:0000313" key="9">
    <source>
        <dbReference type="Proteomes" id="UP000587070"/>
    </source>
</evidence>
<dbReference type="Proteomes" id="UP000587070">
    <property type="component" value="Unassembled WGS sequence"/>
</dbReference>
<feature type="domain" description="Radical SAM core" evidence="7">
    <location>
        <begin position="51"/>
        <end position="278"/>
    </location>
</feature>
<comment type="cofactor">
    <cofactor evidence="5">
        <name>[4Fe-4S] cluster</name>
        <dbReference type="ChEBI" id="CHEBI:49883"/>
    </cofactor>
    <text evidence="5">Binds 1 [4Fe-4S] cluster. The cluster is coordinated with 3 cysteines and an exchangeable S-adenosyl-L-methionine.</text>
</comment>
<feature type="binding site" evidence="5">
    <location>
        <position position="65"/>
    </location>
    <ligand>
        <name>[4Fe-4S] cluster</name>
        <dbReference type="ChEBI" id="CHEBI:49883"/>
        <note>4Fe-4S-S-AdoMet</note>
    </ligand>
</feature>
<comment type="caution">
    <text evidence="8">The sequence shown here is derived from an EMBL/GenBank/DDBJ whole genome shotgun (WGS) entry which is preliminary data.</text>
</comment>
<dbReference type="Pfam" id="PF04055">
    <property type="entry name" value="Radical_SAM"/>
    <property type="match status" value="1"/>
</dbReference>
<dbReference type="InterPro" id="IPR013785">
    <property type="entry name" value="Aldolase_TIM"/>
</dbReference>
<keyword evidence="9" id="KW-1185">Reference proteome</keyword>
<dbReference type="EC" id="2.8.1.6" evidence="8"/>
<feature type="binding site" evidence="5">
    <location>
        <position position="69"/>
    </location>
    <ligand>
        <name>[4Fe-4S] cluster</name>
        <dbReference type="ChEBI" id="CHEBI:49883"/>
        <note>4Fe-4S-S-AdoMet</note>
    </ligand>
</feature>
<feature type="binding site" evidence="6">
    <location>
        <position position="172"/>
    </location>
    <ligand>
        <name>S-adenosyl-L-methionine</name>
        <dbReference type="ChEBI" id="CHEBI:59789"/>
    </ligand>
</feature>
<name>A0A840GHF9_RHOTE</name>
<dbReference type="GO" id="GO:0004076">
    <property type="term" value="F:biotin synthase activity"/>
    <property type="evidence" value="ECO:0007669"/>
    <property type="project" value="UniProtKB-EC"/>
</dbReference>
<dbReference type="InterPro" id="IPR006638">
    <property type="entry name" value="Elp3/MiaA/NifB-like_rSAM"/>
</dbReference>
<keyword evidence="5" id="KW-0004">4Fe-4S</keyword>
<dbReference type="CDD" id="cd01335">
    <property type="entry name" value="Radical_SAM"/>
    <property type="match status" value="1"/>
</dbReference>
<dbReference type="Gene3D" id="3.20.20.70">
    <property type="entry name" value="Aldolase class I"/>
    <property type="match status" value="1"/>
</dbReference>
<evidence type="ECO:0000256" key="3">
    <source>
        <dbReference type="ARBA" id="ARBA00023004"/>
    </source>
</evidence>
<dbReference type="PANTHER" id="PTHR43726:SF1">
    <property type="entry name" value="BIOTIN SYNTHASE"/>
    <property type="match status" value="1"/>
</dbReference>
<proteinExistence type="predicted"/>
<feature type="binding site" evidence="6">
    <location>
        <position position="243"/>
    </location>
    <ligand>
        <name>S-adenosyl-L-methionine</name>
        <dbReference type="ChEBI" id="CHEBI:59789"/>
    </ligand>
</feature>
<evidence type="ECO:0000313" key="8">
    <source>
        <dbReference type="EMBL" id="MBB4247619.1"/>
    </source>
</evidence>
<dbReference type="RefSeq" id="WP_221227725.1">
    <property type="nucleotide sequence ID" value="NZ_JACIGE010000006.1"/>
</dbReference>
<evidence type="ECO:0000256" key="2">
    <source>
        <dbReference type="ARBA" id="ARBA00022723"/>
    </source>
</evidence>
<dbReference type="PIRSF" id="PIRSF004762">
    <property type="entry name" value="CHP00423"/>
    <property type="match status" value="1"/>
</dbReference>
<dbReference type="SFLD" id="SFLDG01280">
    <property type="entry name" value="HydE/PylB-like"/>
    <property type="match status" value="1"/>
</dbReference>
<evidence type="ECO:0000256" key="1">
    <source>
        <dbReference type="ARBA" id="ARBA00022691"/>
    </source>
</evidence>
<keyword evidence="1 5" id="KW-0949">S-adenosyl-L-methionine</keyword>
<keyword evidence="3 5" id="KW-0408">Iron</keyword>
<dbReference type="SFLD" id="SFLDG01082">
    <property type="entry name" value="B12-binding_domain_containing"/>
    <property type="match status" value="1"/>
</dbReference>